<dbReference type="EC" id="5.6.2.4" evidence="13"/>
<keyword evidence="7" id="KW-0269">Exonuclease</keyword>
<evidence type="ECO:0000256" key="3">
    <source>
        <dbReference type="ARBA" id="ARBA00022741"/>
    </source>
</evidence>
<evidence type="ECO:0000256" key="5">
    <source>
        <dbReference type="ARBA" id="ARBA00022801"/>
    </source>
</evidence>
<dbReference type="InterPro" id="IPR038726">
    <property type="entry name" value="PDDEXK_AddAB-type"/>
</dbReference>
<dbReference type="GO" id="GO:0033202">
    <property type="term" value="C:DNA helicase complex"/>
    <property type="evidence" value="ECO:0007669"/>
    <property type="project" value="TreeGrafter"/>
</dbReference>
<evidence type="ECO:0000256" key="1">
    <source>
        <dbReference type="ARBA" id="ARBA00009922"/>
    </source>
</evidence>
<dbReference type="GeneID" id="65344724"/>
<dbReference type="PROSITE" id="PS51217">
    <property type="entry name" value="UVRD_HELICASE_CTER"/>
    <property type="match status" value="1"/>
</dbReference>
<evidence type="ECO:0000256" key="10">
    <source>
        <dbReference type="ARBA" id="ARBA00023204"/>
    </source>
</evidence>
<dbReference type="PANTHER" id="PTHR11070:SF59">
    <property type="entry name" value="DNA 3'-5' HELICASE"/>
    <property type="match status" value="1"/>
</dbReference>
<dbReference type="EMBL" id="LT629804">
    <property type="protein sequence ID" value="SDU79752.1"/>
    <property type="molecule type" value="Genomic_DNA"/>
</dbReference>
<evidence type="ECO:0000256" key="13">
    <source>
        <dbReference type="ARBA" id="ARBA00034808"/>
    </source>
</evidence>
<evidence type="ECO:0000256" key="7">
    <source>
        <dbReference type="ARBA" id="ARBA00022839"/>
    </source>
</evidence>
<reference evidence="19" key="1">
    <citation type="submission" date="2016-10" db="EMBL/GenBank/DDBJ databases">
        <authorList>
            <person name="Varghese N."/>
            <person name="Submissions S."/>
        </authorList>
    </citation>
    <scope>NUCLEOTIDE SEQUENCE [LARGE SCALE GENOMIC DNA]</scope>
    <source>
        <strain evidence="19">DSM 10002</strain>
    </source>
</reference>
<comment type="catalytic activity">
    <reaction evidence="14">
        <text>ATP + H2O = ADP + phosphate + H(+)</text>
        <dbReference type="Rhea" id="RHEA:13065"/>
        <dbReference type="ChEBI" id="CHEBI:15377"/>
        <dbReference type="ChEBI" id="CHEBI:15378"/>
        <dbReference type="ChEBI" id="CHEBI:30616"/>
        <dbReference type="ChEBI" id="CHEBI:43474"/>
        <dbReference type="ChEBI" id="CHEBI:456216"/>
        <dbReference type="EC" id="5.6.2.4"/>
    </reaction>
</comment>
<dbReference type="RefSeq" id="WP_091280549.1">
    <property type="nucleotide sequence ID" value="NZ_LT629804.1"/>
</dbReference>
<dbReference type="GO" id="GO:0004527">
    <property type="term" value="F:exonuclease activity"/>
    <property type="evidence" value="ECO:0007669"/>
    <property type="project" value="UniProtKB-KW"/>
</dbReference>
<dbReference type="InterPro" id="IPR000212">
    <property type="entry name" value="DNA_helicase_UvrD/REP"/>
</dbReference>
<evidence type="ECO:0000313" key="19">
    <source>
        <dbReference type="Proteomes" id="UP000214355"/>
    </source>
</evidence>
<evidence type="ECO:0000259" key="17">
    <source>
        <dbReference type="PROSITE" id="PS51217"/>
    </source>
</evidence>
<evidence type="ECO:0000256" key="12">
    <source>
        <dbReference type="ARBA" id="ARBA00034617"/>
    </source>
</evidence>
<dbReference type="Gene3D" id="3.40.50.300">
    <property type="entry name" value="P-loop containing nucleotide triphosphate hydrolases"/>
    <property type="match status" value="2"/>
</dbReference>
<evidence type="ECO:0000256" key="11">
    <source>
        <dbReference type="ARBA" id="ARBA00023235"/>
    </source>
</evidence>
<dbReference type="InterPro" id="IPR014017">
    <property type="entry name" value="DNA_helicase_UvrD-like_C"/>
</dbReference>
<keyword evidence="3 15" id="KW-0547">Nucleotide-binding</keyword>
<dbReference type="GO" id="GO:0043138">
    <property type="term" value="F:3'-5' DNA helicase activity"/>
    <property type="evidence" value="ECO:0007669"/>
    <property type="project" value="UniProtKB-EC"/>
</dbReference>
<gene>
    <name evidence="18" type="ORF">SAMN04489737_0987</name>
</gene>
<sequence length="1046" mass="116011">MQSLVVDSSHDAVINACRDACNSHHAGRAFSVLGAPGTGKTTVLQRCVRAVLDTKPDARIAVLSPDRRAAGELRNDIVKQFSALTENVRVRSVTAFAFSIVSEYAQAIGRKEPELLSGPDQDAVIRDVIDIATRYYADDGALGTVQPEIAKLEAFRREYRDLLTRSAELGITAQRLRQLSQENDNISWAIGADLMDEYEKALAVQAGSGRGNPDRTDHARIVTQAAALLQQWDIDPDGIIQRKRPVWDWVIIDDISNCTLALRHLLRVLQEYGTRILVFGDPDVGVQGYRGGIPALQTLLERSSAQRGLGAQRFVLEHHYRGGGDTTLITKKLTGAIHVSGSGVQRKADYEGATPCQITGHILLSEHDEIAYLATKIRHLHVDQGVPYSHMAVITRSRSSHSSLRQAFLDYGVPVQPLPTTTPLRFNPVVADLLLLIEQVIDASSTDLSVEGIRRLLTGPLFGLTSVELSSILGQMHGWEIAAGGHRTGDRLLLSVYDSDPISPAARIPELDPARSAIAKIREALRHTYTAEEILWVAWESIGKAEYWRDLVLNGSEGADQANRYLDAVIQLFRIAQRLADRDPANAGITDLLRVLQEQEVPEDSIARTSSYEGIMLTTPNATIGRTWNHVFISQLNDGVWPNLRLRNPLTRVPELVSAIVGSELAGRSVPAKQRVEDVVDDELRMLLYAVSRATDGIEITCVNGEDTLPSRFMSWLFPDNSPLLMRHEKATIALDKATFVGQLRQAVRRDNSELADQAHEYLDRLSDLFGHHTTNRIWVDEIEYSSLESSDTTVRISPSAVENILSCPLRGVLDSAHGQNLANSVLAQVGTLIHQIAEETVTPDKDSMTERFEEMWESQDFGTELEAQQLHTRALTMVDKLYAYLVQHPSKALRELYARVERDDLVVSGKIDRLEFLDADGQEVRVVDFKTGKAKPPKDESDKVPQLLIYQWLVEQGGLVMPEGLATPTISRGAQLVHIGTPTKNYGLTEQNELDDEQRNAIEQMIEQVAQTQRSQSLAALPSQECRICTYKTMCPAQEGKRIFS</sequence>
<comment type="catalytic activity">
    <reaction evidence="12">
        <text>Couples ATP hydrolysis with the unwinding of duplex DNA by translocating in the 3'-5' direction.</text>
        <dbReference type="EC" id="5.6.2.4"/>
    </reaction>
</comment>
<dbReference type="Gene3D" id="3.90.320.10">
    <property type="match status" value="1"/>
</dbReference>
<dbReference type="GO" id="GO:0005829">
    <property type="term" value="C:cytosol"/>
    <property type="evidence" value="ECO:0007669"/>
    <property type="project" value="TreeGrafter"/>
</dbReference>
<dbReference type="Gene3D" id="1.10.486.10">
    <property type="entry name" value="PCRA, domain 4"/>
    <property type="match status" value="1"/>
</dbReference>
<dbReference type="STRING" id="131112.SAMN04489737_0987"/>
<feature type="binding site" evidence="15">
    <location>
        <begin position="34"/>
        <end position="41"/>
    </location>
    <ligand>
        <name>ATP</name>
        <dbReference type="ChEBI" id="CHEBI:30616"/>
    </ligand>
</feature>
<evidence type="ECO:0000256" key="8">
    <source>
        <dbReference type="ARBA" id="ARBA00022840"/>
    </source>
</evidence>
<proteinExistence type="inferred from homology"/>
<dbReference type="InterPro" id="IPR013986">
    <property type="entry name" value="DExx_box_DNA_helicase_dom_sf"/>
</dbReference>
<comment type="similarity">
    <text evidence="1">Belongs to the helicase family. UvrD subfamily.</text>
</comment>
<dbReference type="OrthoDB" id="5240387at2"/>
<dbReference type="GO" id="GO:0000725">
    <property type="term" value="P:recombinational repair"/>
    <property type="evidence" value="ECO:0007669"/>
    <property type="project" value="TreeGrafter"/>
</dbReference>
<feature type="domain" description="UvrD-like helicase C-terminal" evidence="17">
    <location>
        <begin position="306"/>
        <end position="625"/>
    </location>
</feature>
<accession>A0A1H2LFY7</accession>
<name>A0A1H2LFY7_9ACTO</name>
<dbReference type="AlphaFoldDB" id="A0A1H2LFY7"/>
<keyword evidence="4" id="KW-0227">DNA damage</keyword>
<evidence type="ECO:0000256" key="15">
    <source>
        <dbReference type="PROSITE-ProRule" id="PRU00560"/>
    </source>
</evidence>
<dbReference type="InterPro" id="IPR014016">
    <property type="entry name" value="UvrD-like_ATP-bd"/>
</dbReference>
<dbReference type="Proteomes" id="UP000214355">
    <property type="component" value="Chromosome I"/>
</dbReference>
<evidence type="ECO:0000256" key="6">
    <source>
        <dbReference type="ARBA" id="ARBA00022806"/>
    </source>
</evidence>
<dbReference type="SUPFAM" id="SSF52540">
    <property type="entry name" value="P-loop containing nucleoside triphosphate hydrolases"/>
    <property type="match status" value="1"/>
</dbReference>
<dbReference type="PROSITE" id="PS51198">
    <property type="entry name" value="UVRD_HELICASE_ATP_BIND"/>
    <property type="match status" value="1"/>
</dbReference>
<dbReference type="Gene3D" id="1.10.10.160">
    <property type="match status" value="1"/>
</dbReference>
<keyword evidence="10" id="KW-0234">DNA repair</keyword>
<evidence type="ECO:0000256" key="14">
    <source>
        <dbReference type="ARBA" id="ARBA00048988"/>
    </source>
</evidence>
<evidence type="ECO:0000256" key="2">
    <source>
        <dbReference type="ARBA" id="ARBA00022722"/>
    </source>
</evidence>
<keyword evidence="8 15" id="KW-0067">ATP-binding</keyword>
<dbReference type="GO" id="GO:0003677">
    <property type="term" value="F:DNA binding"/>
    <property type="evidence" value="ECO:0007669"/>
    <property type="project" value="UniProtKB-KW"/>
</dbReference>
<dbReference type="InterPro" id="IPR027417">
    <property type="entry name" value="P-loop_NTPase"/>
</dbReference>
<evidence type="ECO:0000313" key="18">
    <source>
        <dbReference type="EMBL" id="SDU79752.1"/>
    </source>
</evidence>
<protein>
    <recommendedName>
        <fullName evidence="13">DNA 3'-5' helicase</fullName>
        <ecNumber evidence="13">5.6.2.4</ecNumber>
    </recommendedName>
</protein>
<feature type="domain" description="UvrD-like helicase ATP-binding" evidence="16">
    <location>
        <begin position="13"/>
        <end position="323"/>
    </location>
</feature>
<dbReference type="Pfam" id="PF00580">
    <property type="entry name" value="UvrD-helicase"/>
    <property type="match status" value="1"/>
</dbReference>
<dbReference type="GO" id="GO:0005524">
    <property type="term" value="F:ATP binding"/>
    <property type="evidence" value="ECO:0007669"/>
    <property type="project" value="UniProtKB-UniRule"/>
</dbReference>
<keyword evidence="6 15" id="KW-0347">Helicase</keyword>
<keyword evidence="19" id="KW-1185">Reference proteome</keyword>
<dbReference type="PANTHER" id="PTHR11070">
    <property type="entry name" value="UVRD / RECB / PCRA DNA HELICASE FAMILY MEMBER"/>
    <property type="match status" value="1"/>
</dbReference>
<evidence type="ECO:0000256" key="4">
    <source>
        <dbReference type="ARBA" id="ARBA00022763"/>
    </source>
</evidence>
<keyword evidence="2" id="KW-0540">Nuclease</keyword>
<organism evidence="18 19">
    <name type="scientific">Arcanobacterium phocae</name>
    <dbReference type="NCBI Taxonomy" id="131112"/>
    <lineage>
        <taxon>Bacteria</taxon>
        <taxon>Bacillati</taxon>
        <taxon>Actinomycetota</taxon>
        <taxon>Actinomycetes</taxon>
        <taxon>Actinomycetales</taxon>
        <taxon>Actinomycetaceae</taxon>
        <taxon>Arcanobacterium</taxon>
    </lineage>
</organism>
<keyword evidence="5 15" id="KW-0378">Hydrolase</keyword>
<evidence type="ECO:0000256" key="9">
    <source>
        <dbReference type="ARBA" id="ARBA00023125"/>
    </source>
</evidence>
<keyword evidence="9" id="KW-0238">DNA-binding</keyword>
<keyword evidence="11" id="KW-0413">Isomerase</keyword>
<dbReference type="InterPro" id="IPR011604">
    <property type="entry name" value="PDDEXK-like_dom_sf"/>
</dbReference>
<evidence type="ECO:0000259" key="16">
    <source>
        <dbReference type="PROSITE" id="PS51198"/>
    </source>
</evidence>
<dbReference type="Pfam" id="PF12705">
    <property type="entry name" value="PDDEXK_1"/>
    <property type="match status" value="1"/>
</dbReference>